<name>E0D531_MAMSC</name>
<feature type="region of interest" description="Disordered" evidence="2">
    <location>
        <begin position="242"/>
        <end position="263"/>
    </location>
</feature>
<dbReference type="InterPro" id="IPR052057">
    <property type="entry name" value="IS150/IS1296_orfA-like"/>
</dbReference>
<comment type="similarity">
    <text evidence="1">Belongs to the IS150/IS1296 orfA family.</text>
</comment>
<dbReference type="InterPro" id="IPR010921">
    <property type="entry name" value="Trp_repressor/repl_initiator"/>
</dbReference>
<dbReference type="GO" id="GO:0004803">
    <property type="term" value="F:transposase activity"/>
    <property type="evidence" value="ECO:0007669"/>
    <property type="project" value="InterPro"/>
</dbReference>
<evidence type="ECO:0000256" key="1">
    <source>
        <dbReference type="ARBA" id="ARBA00038232"/>
    </source>
</evidence>
<dbReference type="Pfam" id="PF13518">
    <property type="entry name" value="HTH_28"/>
    <property type="match status" value="1"/>
</dbReference>
<dbReference type="AlphaFoldDB" id="E0D531"/>
<dbReference type="EMBL" id="AB547236">
    <property type="protein sequence ID" value="BAJ15115.1"/>
    <property type="molecule type" value="Genomic_DNA"/>
</dbReference>
<dbReference type="InterPro" id="IPR055247">
    <property type="entry name" value="InsJ-like_HTH"/>
</dbReference>
<organism evidence="4">
    <name type="scientific">Mammaliicoccus sciuri</name>
    <name type="common">Staphylococcus sciuri</name>
    <dbReference type="NCBI Taxonomy" id="1296"/>
    <lineage>
        <taxon>Bacteria</taxon>
        <taxon>Bacillati</taxon>
        <taxon>Bacillota</taxon>
        <taxon>Bacilli</taxon>
        <taxon>Bacillales</taxon>
        <taxon>Staphylococcaceae</taxon>
        <taxon>Mammaliicoccus</taxon>
    </lineage>
</organism>
<dbReference type="InterPro" id="IPR036388">
    <property type="entry name" value="WH-like_DNA-bd_sf"/>
</dbReference>
<feature type="compositionally biased region" description="Basic residues" evidence="2">
    <location>
        <begin position="253"/>
        <end position="263"/>
    </location>
</feature>
<accession>E0D531</accession>
<proteinExistence type="inferred from homology"/>
<evidence type="ECO:0000313" key="4">
    <source>
        <dbReference type="EMBL" id="BAJ15115.1"/>
    </source>
</evidence>
<dbReference type="PANTHER" id="PTHR33795:SF1">
    <property type="entry name" value="INSERTION ELEMENT IS150 PROTEIN INSJ"/>
    <property type="match status" value="1"/>
</dbReference>
<dbReference type="SUPFAM" id="SSF48295">
    <property type="entry name" value="TrpR-like"/>
    <property type="match status" value="1"/>
</dbReference>
<feature type="domain" description="Insertion element IS150 protein InsJ-like helix-turn-helix" evidence="3">
    <location>
        <begin position="153"/>
        <end position="205"/>
    </location>
</feature>
<dbReference type="GO" id="GO:0006313">
    <property type="term" value="P:DNA transposition"/>
    <property type="evidence" value="ECO:0007669"/>
    <property type="project" value="InterPro"/>
</dbReference>
<dbReference type="Gene3D" id="1.10.10.10">
    <property type="entry name" value="Winged helix-like DNA-binding domain superfamily/Winged helix DNA-binding domain"/>
    <property type="match status" value="2"/>
</dbReference>
<sequence length="263" mass="31100">MICSLLRKHLNSENLAGSFTMTRNIKIDINTLLEAFDLYEQGYSFLNVIKMLSLNTNHRLLSEKYQRYKLYGVNGLLPKTKNNSYPSSFKLQIINEYFEKGISPVQLAIKYNIPSDRTVRNWIKRYTMGKENKTYSPKPEVYTMKARKTNLEERIEIVKDYIESNSDYKTIADKYSVTYGQVYNWVKKYKNHGNAGLEDGRGKGKPQAIMTEDEIKDAEIKALKERNKYLEMENEVLKKRREFEREMMNQKVNKSRHTKRSKR</sequence>
<protein>
    <submittedName>
        <fullName evidence="4">Transposase, putative</fullName>
    </submittedName>
</protein>
<evidence type="ECO:0000256" key="2">
    <source>
        <dbReference type="SAM" id="MobiDB-lite"/>
    </source>
</evidence>
<dbReference type="InterPro" id="IPR009057">
    <property type="entry name" value="Homeodomain-like_sf"/>
</dbReference>
<dbReference type="PANTHER" id="PTHR33795">
    <property type="entry name" value="INSERTION ELEMENT IS150 PROTEIN INSJ"/>
    <property type="match status" value="1"/>
</dbReference>
<reference evidence="4" key="1">
    <citation type="journal article" date="2010" name="Antimicrob. Agents Chemother.">
        <title>Origin and Molecular Evolution of the Determinant of Methicillin Resistance in Staphylococci.</title>
        <authorList>
            <person name="Tsubakishita S."/>
            <person name="Kuwahara-Arai K."/>
            <person name="Sasaki T."/>
            <person name="Hiramatsu K."/>
        </authorList>
    </citation>
    <scope>NUCLEOTIDE SEQUENCE</scope>
    <source>
        <strain evidence="4">ATCC 700058</strain>
    </source>
</reference>
<dbReference type="GO" id="GO:0043565">
    <property type="term" value="F:sequence-specific DNA binding"/>
    <property type="evidence" value="ECO:0007669"/>
    <property type="project" value="InterPro"/>
</dbReference>
<evidence type="ECO:0000259" key="3">
    <source>
        <dbReference type="Pfam" id="PF13518"/>
    </source>
</evidence>
<dbReference type="SUPFAM" id="SSF46689">
    <property type="entry name" value="Homeodomain-like"/>
    <property type="match status" value="1"/>
</dbReference>